<keyword evidence="2" id="KW-0812">Transmembrane</keyword>
<feature type="compositionally biased region" description="Acidic residues" evidence="1">
    <location>
        <begin position="247"/>
        <end position="257"/>
    </location>
</feature>
<name>A0ABQ6MYJ1_9STRA</name>
<dbReference type="EMBL" id="BRYB01000676">
    <property type="protein sequence ID" value="GMI35174.1"/>
    <property type="molecule type" value="Genomic_DNA"/>
</dbReference>
<feature type="region of interest" description="Disordered" evidence="1">
    <location>
        <begin position="247"/>
        <end position="311"/>
    </location>
</feature>
<comment type="caution">
    <text evidence="3">The sequence shown here is derived from an EMBL/GenBank/DDBJ whole genome shotgun (WGS) entry which is preliminary data.</text>
</comment>
<feature type="compositionally biased region" description="Basic and acidic residues" evidence="1">
    <location>
        <begin position="285"/>
        <end position="311"/>
    </location>
</feature>
<keyword evidence="2" id="KW-1133">Transmembrane helix</keyword>
<sequence length="311" mass="34190">MNKKRKMERVEREKELKLSMDEKLVKAYSTKMQKQRVYFGLEVGDVASDLFKPIFMAATFKAGREWFLALVVAVGILALLQAYISIPVRRKMLKHYQGIIDGDMLHIYAKAEFGKKEEGEGEGTVGEENLKLKLDSVTLELTLEELNEKTVLIESIPALLVFVIEIIAFPTELSWVSAVSGLISGICLGRKTSGGTKKDELVAQKRGIEEEMEKLGGRRLSLGGTLRGVESVFGAAAAREMEAEIEEDLGDGGDVELAELPGAVDGGEDEEEGGSGESLRAQLDAMRERAEKAEKEVGALRKRARGGEQRN</sequence>
<protein>
    <submittedName>
        <fullName evidence="3">Uncharacterized protein</fullName>
    </submittedName>
</protein>
<gene>
    <name evidence="3" type="ORF">TeGR_g4570</name>
</gene>
<feature type="transmembrane region" description="Helical" evidence="2">
    <location>
        <begin position="66"/>
        <end position="86"/>
    </location>
</feature>
<keyword evidence="2" id="KW-0472">Membrane</keyword>
<evidence type="ECO:0000256" key="2">
    <source>
        <dbReference type="SAM" id="Phobius"/>
    </source>
</evidence>
<proteinExistence type="predicted"/>
<evidence type="ECO:0000256" key="1">
    <source>
        <dbReference type="SAM" id="MobiDB-lite"/>
    </source>
</evidence>
<dbReference type="Proteomes" id="UP001165060">
    <property type="component" value="Unassembled WGS sequence"/>
</dbReference>
<reference evidence="3 4" key="1">
    <citation type="journal article" date="2023" name="Commun. Biol.">
        <title>Genome analysis of Parmales, the sister group of diatoms, reveals the evolutionary specialization of diatoms from phago-mixotrophs to photoautotrophs.</title>
        <authorList>
            <person name="Ban H."/>
            <person name="Sato S."/>
            <person name="Yoshikawa S."/>
            <person name="Yamada K."/>
            <person name="Nakamura Y."/>
            <person name="Ichinomiya M."/>
            <person name="Sato N."/>
            <person name="Blanc-Mathieu R."/>
            <person name="Endo H."/>
            <person name="Kuwata A."/>
            <person name="Ogata H."/>
        </authorList>
    </citation>
    <scope>NUCLEOTIDE SEQUENCE [LARGE SCALE GENOMIC DNA]</scope>
</reference>
<evidence type="ECO:0000313" key="3">
    <source>
        <dbReference type="EMBL" id="GMI35174.1"/>
    </source>
</evidence>
<keyword evidence="4" id="KW-1185">Reference proteome</keyword>
<evidence type="ECO:0000313" key="4">
    <source>
        <dbReference type="Proteomes" id="UP001165060"/>
    </source>
</evidence>
<accession>A0ABQ6MYJ1</accession>
<organism evidence="3 4">
    <name type="scientific">Tetraparma gracilis</name>
    <dbReference type="NCBI Taxonomy" id="2962635"/>
    <lineage>
        <taxon>Eukaryota</taxon>
        <taxon>Sar</taxon>
        <taxon>Stramenopiles</taxon>
        <taxon>Ochrophyta</taxon>
        <taxon>Bolidophyceae</taxon>
        <taxon>Parmales</taxon>
        <taxon>Triparmaceae</taxon>
        <taxon>Tetraparma</taxon>
    </lineage>
</organism>